<name>A0A366IBR4_9FIRM</name>
<dbReference type="Gene3D" id="3.20.20.70">
    <property type="entry name" value="Aldolase class I"/>
    <property type="match status" value="1"/>
</dbReference>
<comment type="pathway">
    <text evidence="5">Metabolic intermediate biosynthesis; chorismate biosynthesis; chorismate from D-erythrose 4-phosphate and phosphoenolpyruvate: step 3/7.</text>
</comment>
<dbReference type="Proteomes" id="UP000253490">
    <property type="component" value="Unassembled WGS sequence"/>
</dbReference>
<evidence type="ECO:0000256" key="3">
    <source>
        <dbReference type="ARBA" id="ARBA00023239"/>
    </source>
</evidence>
<dbReference type="SUPFAM" id="SSF51569">
    <property type="entry name" value="Aldolase"/>
    <property type="match status" value="1"/>
</dbReference>
<dbReference type="GO" id="GO:0046279">
    <property type="term" value="P:3,4-dihydroxybenzoate biosynthetic process"/>
    <property type="evidence" value="ECO:0007669"/>
    <property type="project" value="TreeGrafter"/>
</dbReference>
<dbReference type="PANTHER" id="PTHR43699">
    <property type="entry name" value="3-DEHYDROQUINATE DEHYDRATASE"/>
    <property type="match status" value="1"/>
</dbReference>
<evidence type="ECO:0000256" key="5">
    <source>
        <dbReference type="HAMAP-Rule" id="MF_00214"/>
    </source>
</evidence>
<dbReference type="HAMAP" id="MF_00214">
    <property type="entry name" value="AroD"/>
    <property type="match status" value="1"/>
</dbReference>
<feature type="binding site" evidence="5">
    <location>
        <position position="248"/>
    </location>
    <ligand>
        <name>3-dehydroquinate</name>
        <dbReference type="ChEBI" id="CHEBI:32364"/>
    </ligand>
</feature>
<feature type="binding site" evidence="5">
    <location>
        <position position="225"/>
    </location>
    <ligand>
        <name>3-dehydroquinate</name>
        <dbReference type="ChEBI" id="CHEBI:32364"/>
    </ligand>
</feature>
<feature type="active site" description="Schiff-base intermediate with substrate" evidence="5">
    <location>
        <position position="182"/>
    </location>
</feature>
<evidence type="ECO:0000256" key="2">
    <source>
        <dbReference type="ARBA" id="ARBA00023141"/>
    </source>
</evidence>
<dbReference type="GO" id="GO:0009073">
    <property type="term" value="P:aromatic amino acid family biosynthetic process"/>
    <property type="evidence" value="ECO:0007669"/>
    <property type="project" value="UniProtKB-KW"/>
</dbReference>
<evidence type="ECO:0000256" key="4">
    <source>
        <dbReference type="ARBA" id="ARBA00023270"/>
    </source>
</evidence>
<feature type="active site" description="Proton donor/acceptor" evidence="5">
    <location>
        <position position="155"/>
    </location>
</feature>
<dbReference type="PANTHER" id="PTHR43699:SF1">
    <property type="entry name" value="3-DEHYDROQUINATE DEHYDRATASE"/>
    <property type="match status" value="1"/>
</dbReference>
<feature type="binding site" evidence="5">
    <location>
        <position position="244"/>
    </location>
    <ligand>
        <name>3-dehydroquinate</name>
        <dbReference type="ChEBI" id="CHEBI:32364"/>
    </ligand>
</feature>
<dbReference type="InterPro" id="IPR050146">
    <property type="entry name" value="Type-I_3-dehydroquinase"/>
</dbReference>
<comment type="catalytic activity">
    <reaction evidence="1 5">
        <text>3-dehydroquinate = 3-dehydroshikimate + H2O</text>
        <dbReference type="Rhea" id="RHEA:21096"/>
        <dbReference type="ChEBI" id="CHEBI:15377"/>
        <dbReference type="ChEBI" id="CHEBI:16630"/>
        <dbReference type="ChEBI" id="CHEBI:32364"/>
        <dbReference type="EC" id="4.2.1.10"/>
    </reaction>
</comment>
<accession>A0A366IBR4</accession>
<comment type="function">
    <text evidence="5">Involved in the third step of the chorismate pathway, which leads to the biosynthesis of aromatic amino acids. Catalyzes the cis-dehydration of 3-dehydroquinate (DHQ) and introduces the first double bond of the aromatic ring to yield 3-dehydroshikimate.</text>
</comment>
<dbReference type="AlphaFoldDB" id="A0A366IBR4"/>
<feature type="binding site" evidence="5">
    <location>
        <begin position="59"/>
        <end position="61"/>
    </location>
    <ligand>
        <name>3-dehydroquinate</name>
        <dbReference type="ChEBI" id="CHEBI:32364"/>
    </ligand>
</feature>
<organism evidence="6 7">
    <name type="scientific">Alkalibaculum bacchi</name>
    <dbReference type="NCBI Taxonomy" id="645887"/>
    <lineage>
        <taxon>Bacteria</taxon>
        <taxon>Bacillati</taxon>
        <taxon>Bacillota</taxon>
        <taxon>Clostridia</taxon>
        <taxon>Eubacteriales</taxon>
        <taxon>Eubacteriaceae</taxon>
        <taxon>Alkalibaculum</taxon>
    </lineage>
</organism>
<dbReference type="EC" id="4.2.1.10" evidence="5"/>
<dbReference type="UniPathway" id="UPA00053">
    <property type="reaction ID" value="UER00086"/>
</dbReference>
<comment type="subunit">
    <text evidence="5">Homodimer.</text>
</comment>
<dbReference type="Pfam" id="PF01487">
    <property type="entry name" value="DHquinase_I"/>
    <property type="match status" value="1"/>
</dbReference>
<keyword evidence="3 5" id="KW-0456">Lyase</keyword>
<comment type="similarity">
    <text evidence="5">Belongs to the type-I 3-dehydroquinase family.</text>
</comment>
<feature type="binding site" evidence="5">
    <location>
        <position position="94"/>
    </location>
    <ligand>
        <name>3-dehydroquinate</name>
        <dbReference type="ChEBI" id="CHEBI:32364"/>
    </ligand>
</feature>
<keyword evidence="2 5" id="KW-0057">Aromatic amino acid biosynthesis</keyword>
<evidence type="ECO:0000313" key="7">
    <source>
        <dbReference type="Proteomes" id="UP000253490"/>
    </source>
</evidence>
<protein>
    <recommendedName>
        <fullName evidence="5">3-dehydroquinate dehydratase</fullName>
        <shortName evidence="5">3-dehydroquinase</shortName>
        <ecNumber evidence="5">4.2.1.10</ecNumber>
    </recommendedName>
    <alternativeName>
        <fullName evidence="5">Type I DHQase</fullName>
    </alternativeName>
    <alternativeName>
        <fullName evidence="5">Type I dehydroquinase</fullName>
        <shortName evidence="5">DHQ1</shortName>
    </alternativeName>
</protein>
<dbReference type="FunFam" id="3.20.20.70:FF:000047">
    <property type="entry name" value="3-dehydroquinate dehydratase"/>
    <property type="match status" value="1"/>
</dbReference>
<dbReference type="GO" id="GO:0003855">
    <property type="term" value="F:3-dehydroquinate dehydratase activity"/>
    <property type="evidence" value="ECO:0007669"/>
    <property type="project" value="UniProtKB-UniRule"/>
</dbReference>
<reference evidence="6 7" key="1">
    <citation type="submission" date="2018-06" db="EMBL/GenBank/DDBJ databases">
        <title>Genomic Encyclopedia of Type Strains, Phase IV (KMG-IV): sequencing the most valuable type-strain genomes for metagenomic binning, comparative biology and taxonomic classification.</title>
        <authorList>
            <person name="Goeker M."/>
        </authorList>
    </citation>
    <scope>NUCLEOTIDE SEQUENCE [LARGE SCALE GENOMIC DNA]</scope>
    <source>
        <strain evidence="6 7">DSM 22112</strain>
    </source>
</reference>
<dbReference type="GO" id="GO:0008652">
    <property type="term" value="P:amino acid biosynthetic process"/>
    <property type="evidence" value="ECO:0007669"/>
    <property type="project" value="UniProtKB-KW"/>
</dbReference>
<keyword evidence="7" id="KW-1185">Reference proteome</keyword>
<dbReference type="CDD" id="cd00502">
    <property type="entry name" value="DHQase_I"/>
    <property type="match status" value="1"/>
</dbReference>
<keyword evidence="4 5" id="KW-0704">Schiff base</keyword>
<comment type="caution">
    <text evidence="6">The sequence shown here is derived from an EMBL/GenBank/DDBJ whole genome shotgun (WGS) entry which is preliminary data.</text>
</comment>
<evidence type="ECO:0000313" key="6">
    <source>
        <dbReference type="EMBL" id="RBP66709.1"/>
    </source>
</evidence>
<dbReference type="EMBL" id="QNRX01000005">
    <property type="protein sequence ID" value="RBP66709.1"/>
    <property type="molecule type" value="Genomic_DNA"/>
</dbReference>
<dbReference type="GO" id="GO:0009423">
    <property type="term" value="P:chorismate biosynthetic process"/>
    <property type="evidence" value="ECO:0007669"/>
    <property type="project" value="UniProtKB-UniRule"/>
</dbReference>
<evidence type="ECO:0000256" key="1">
    <source>
        <dbReference type="ARBA" id="ARBA00001864"/>
    </source>
</evidence>
<comment type="caution">
    <text evidence="5">Lacks conserved residue(s) required for the propagation of feature annotation.</text>
</comment>
<keyword evidence="5" id="KW-0028">Amino-acid biosynthesis</keyword>
<dbReference type="NCBIfam" id="TIGR01093">
    <property type="entry name" value="aroD"/>
    <property type="match status" value="1"/>
</dbReference>
<dbReference type="InterPro" id="IPR018508">
    <property type="entry name" value="3-dehydroquinate_DH_AS"/>
</dbReference>
<proteinExistence type="inferred from homology"/>
<sequence>MGKHSIIQRVTGHMNTVKVKNIVFNEGAPKICVPLVGKTEQAILDEVDFLNTVDFDLAEFRVDFYENVEDFDKVEELLQKIRQKYNKPLLFTFRTKKEGGEYEMSEEKYFQLNHKAIKSGYIDIVDVELFSSEKNIKELIALAKEKNVKVIISNHDFFKTPEKSEIVNRLIKMQEYDADITKIAVMPQCEEDVLTLLSATLEMKKQKGDRPCITMSMASLGVISRLSGELFGSCMTFAAAKEVSAPGQVSVKELRNILNLLHFEQ</sequence>
<dbReference type="PROSITE" id="PS01028">
    <property type="entry name" value="DEHYDROQUINASE_I"/>
    <property type="match status" value="1"/>
</dbReference>
<gene>
    <name evidence="5" type="primary">aroD</name>
    <name evidence="6" type="ORF">DES36_10590</name>
</gene>
<dbReference type="InterPro" id="IPR001381">
    <property type="entry name" value="DHquinase_I"/>
</dbReference>
<dbReference type="InterPro" id="IPR013785">
    <property type="entry name" value="Aldolase_TIM"/>
</dbReference>